<protein>
    <submittedName>
        <fullName evidence="5">Bifunctional metallophosphatase/5'-nucleotidase</fullName>
    </submittedName>
</protein>
<dbReference type="Gene3D" id="3.60.21.10">
    <property type="match status" value="1"/>
</dbReference>
<dbReference type="InterPro" id="IPR036907">
    <property type="entry name" value="5'-Nucleotdase_C_sf"/>
</dbReference>
<dbReference type="Proteomes" id="UP001199916">
    <property type="component" value="Unassembled WGS sequence"/>
</dbReference>
<reference evidence="5 6" key="1">
    <citation type="submission" date="2021-11" db="EMBL/GenBank/DDBJ databases">
        <title>Draft genome sequence of Paenibacillus profundus YoMME, a new Gram-positive bacteria with exoelectrogenic properties.</title>
        <authorList>
            <person name="Hubenova Y."/>
            <person name="Hubenova E."/>
            <person name="Manasiev Y."/>
            <person name="Peykov S."/>
            <person name="Mitov M."/>
        </authorList>
    </citation>
    <scope>NUCLEOTIDE SEQUENCE [LARGE SCALE GENOMIC DNA]</scope>
    <source>
        <strain evidence="5 6">YoMME</strain>
    </source>
</reference>
<dbReference type="SUPFAM" id="SSF55816">
    <property type="entry name" value="5'-nucleotidase (syn. UDP-sugar hydrolase), C-terminal domain"/>
    <property type="match status" value="1"/>
</dbReference>
<evidence type="ECO:0000256" key="1">
    <source>
        <dbReference type="ARBA" id="ARBA00022729"/>
    </source>
</evidence>
<keyword evidence="2" id="KW-0378">Hydrolase</keyword>
<evidence type="ECO:0000256" key="2">
    <source>
        <dbReference type="RuleBase" id="RU362119"/>
    </source>
</evidence>
<name>A0ABS8YH22_9BACL</name>
<keyword evidence="1" id="KW-0732">Signal</keyword>
<evidence type="ECO:0000259" key="4">
    <source>
        <dbReference type="Pfam" id="PF02872"/>
    </source>
</evidence>
<dbReference type="Pfam" id="PF00149">
    <property type="entry name" value="Metallophos"/>
    <property type="match status" value="1"/>
</dbReference>
<sequence>MLVDVYQPWIAGGKEGMKLLQSLDCGSDDSIILLYTNDVHSHWEGVTRLAAQIRHYRARLGNRVLLLDGGDHMDRAFSETEGTYGAANLHIMNALRYDAGVIGNNEGLTFEPERLGDVYRKWGQFPMLAANVFDLDSGERPNWLTPWIRLERNGYRIGIVGVTASYPDYYKLLGWDVTDPIDAVADAVAELRPTVDLLIVLSHCGLPVDERMAEQIDGIDLILGGHTHHLLQEGRRIKDTWLLAAGKHGNYLGVVECCRRAGKIHMKPYCIPTAELEPDEIIVQELGRWREEAVRHLAAPVTVLSEPLAVHLAKPSPLGQLLAQGLRSAARADIGLVNAGQLLGHIPAGEVTEGMLHAICPSPTNPVRMQLSGSALRRALKECLQEEWIHKTIRGYGFRGTELGTLCFDGLQMEATVHADETRIRLWREDGREILDTDMLWVGSIDMFVFGAGYLSLKQGENIQFLLPDFLRDILKSQLQNELELERCRESRFTLTTLD</sequence>
<dbReference type="Pfam" id="PF02872">
    <property type="entry name" value="5_nucleotid_C"/>
    <property type="match status" value="1"/>
</dbReference>
<dbReference type="SUPFAM" id="SSF56300">
    <property type="entry name" value="Metallo-dependent phosphatases"/>
    <property type="match status" value="1"/>
</dbReference>
<dbReference type="InterPro" id="IPR029052">
    <property type="entry name" value="Metallo-depent_PP-like"/>
</dbReference>
<accession>A0ABS8YH22</accession>
<evidence type="ECO:0000313" key="5">
    <source>
        <dbReference type="EMBL" id="MCE5171268.1"/>
    </source>
</evidence>
<dbReference type="InterPro" id="IPR006179">
    <property type="entry name" value="5_nucleotidase/apyrase"/>
</dbReference>
<evidence type="ECO:0000259" key="3">
    <source>
        <dbReference type="Pfam" id="PF00149"/>
    </source>
</evidence>
<proteinExistence type="inferred from homology"/>
<comment type="caution">
    <text evidence="5">The sequence shown here is derived from an EMBL/GenBank/DDBJ whole genome shotgun (WGS) entry which is preliminary data.</text>
</comment>
<dbReference type="PRINTS" id="PR01607">
    <property type="entry name" value="APYRASEFAMLY"/>
</dbReference>
<organism evidence="5 6">
    <name type="scientific">Paenibacillus profundus</name>
    <dbReference type="NCBI Taxonomy" id="1173085"/>
    <lineage>
        <taxon>Bacteria</taxon>
        <taxon>Bacillati</taxon>
        <taxon>Bacillota</taxon>
        <taxon>Bacilli</taxon>
        <taxon>Bacillales</taxon>
        <taxon>Paenibacillaceae</taxon>
        <taxon>Paenibacillus</taxon>
    </lineage>
</organism>
<dbReference type="PANTHER" id="PTHR11575:SF23">
    <property type="entry name" value="5-NUCLEOTIDASE FAMILY PROTEIN"/>
    <property type="match status" value="1"/>
</dbReference>
<keyword evidence="2" id="KW-0547">Nucleotide-binding</keyword>
<dbReference type="EMBL" id="JAJNBZ010000016">
    <property type="protein sequence ID" value="MCE5171268.1"/>
    <property type="molecule type" value="Genomic_DNA"/>
</dbReference>
<feature type="domain" description="Calcineurin-like phosphoesterase" evidence="3">
    <location>
        <begin position="34"/>
        <end position="229"/>
    </location>
</feature>
<dbReference type="RefSeq" id="WP_233697794.1">
    <property type="nucleotide sequence ID" value="NZ_JAJNBZ010000016.1"/>
</dbReference>
<dbReference type="CDD" id="cd00845">
    <property type="entry name" value="MPP_UshA_N_like"/>
    <property type="match status" value="1"/>
</dbReference>
<keyword evidence="6" id="KW-1185">Reference proteome</keyword>
<gene>
    <name evidence="5" type="ORF">LQV63_18370</name>
</gene>
<dbReference type="InterPro" id="IPR004843">
    <property type="entry name" value="Calcineurin-like_PHP"/>
</dbReference>
<dbReference type="PANTHER" id="PTHR11575">
    <property type="entry name" value="5'-NUCLEOTIDASE-RELATED"/>
    <property type="match status" value="1"/>
</dbReference>
<dbReference type="Gene3D" id="3.90.780.10">
    <property type="entry name" value="5'-Nucleotidase, C-terminal domain"/>
    <property type="match status" value="1"/>
</dbReference>
<evidence type="ECO:0000313" key="6">
    <source>
        <dbReference type="Proteomes" id="UP001199916"/>
    </source>
</evidence>
<feature type="domain" description="5'-Nucleotidase C-terminal" evidence="4">
    <location>
        <begin position="313"/>
        <end position="387"/>
    </location>
</feature>
<dbReference type="InterPro" id="IPR008334">
    <property type="entry name" value="5'-Nucleotdase_C"/>
</dbReference>
<comment type="similarity">
    <text evidence="2">Belongs to the 5'-nucleotidase family.</text>
</comment>